<dbReference type="GO" id="GO:0005524">
    <property type="term" value="F:ATP binding"/>
    <property type="evidence" value="ECO:0007669"/>
    <property type="project" value="UniProtKB-KW"/>
</dbReference>
<dbReference type="Pfam" id="PF01381">
    <property type="entry name" value="HTH_3"/>
    <property type="match status" value="1"/>
</dbReference>
<dbReference type="Proteomes" id="UP000010729">
    <property type="component" value="Unassembled WGS sequence"/>
</dbReference>
<evidence type="ECO:0000313" key="11">
    <source>
        <dbReference type="EMBL" id="EMY34152.1"/>
    </source>
</evidence>
<comment type="cofactor">
    <cofactor evidence="1">
        <name>Mg(2+)</name>
        <dbReference type="ChEBI" id="CHEBI:18420"/>
    </cofactor>
</comment>
<evidence type="ECO:0000256" key="5">
    <source>
        <dbReference type="ARBA" id="ARBA00022723"/>
    </source>
</evidence>
<dbReference type="Gene3D" id="1.10.260.40">
    <property type="entry name" value="lambda repressor-like DNA-binding domains"/>
    <property type="match status" value="1"/>
</dbReference>
<dbReference type="CDD" id="cd05403">
    <property type="entry name" value="NT_KNTase_like"/>
    <property type="match status" value="1"/>
</dbReference>
<evidence type="ECO:0000256" key="2">
    <source>
        <dbReference type="ARBA" id="ARBA00022649"/>
    </source>
</evidence>
<reference evidence="11" key="1">
    <citation type="journal article" date="2013" name="Genome Announc.">
        <title>Draft Genome Sequence of Arthrobacter crystallopoietes Strain BAB-32, Revealing Genes for Bioremediation.</title>
        <authorList>
            <person name="Joshi M.N."/>
            <person name="Pandit A.S."/>
            <person name="Sharma A."/>
            <person name="Pandya R.V."/>
            <person name="Desai S.M."/>
            <person name="Saxena A.K."/>
            <person name="Bagatharia S.B."/>
        </authorList>
    </citation>
    <scope>NUCLEOTIDE SEQUENCE [LARGE SCALE GENOMIC DNA]</scope>
    <source>
        <strain evidence="11">BAB-32</strain>
    </source>
</reference>
<dbReference type="PANTHER" id="PTHR33571">
    <property type="entry name" value="SSL8005 PROTEIN"/>
    <property type="match status" value="1"/>
</dbReference>
<dbReference type="Gene3D" id="3.30.460.10">
    <property type="entry name" value="Beta Polymerase, domain 2"/>
    <property type="match status" value="1"/>
</dbReference>
<dbReference type="AlphaFoldDB" id="N1V242"/>
<keyword evidence="7" id="KW-0067">ATP-binding</keyword>
<dbReference type="SUPFAM" id="SSF81301">
    <property type="entry name" value="Nucleotidyltransferase"/>
    <property type="match status" value="1"/>
</dbReference>
<dbReference type="InterPro" id="IPR001387">
    <property type="entry name" value="Cro/C1-type_HTH"/>
</dbReference>
<dbReference type="InterPro" id="IPR002934">
    <property type="entry name" value="Polymerase_NTP_transf_dom"/>
</dbReference>
<evidence type="ECO:0000256" key="1">
    <source>
        <dbReference type="ARBA" id="ARBA00001946"/>
    </source>
</evidence>
<gene>
    <name evidence="11" type="ORF">D477_011086</name>
</gene>
<evidence type="ECO:0000313" key="12">
    <source>
        <dbReference type="Proteomes" id="UP000010729"/>
    </source>
</evidence>
<dbReference type="InterPro" id="IPR052038">
    <property type="entry name" value="Type-VII_TA_antitoxin"/>
</dbReference>
<dbReference type="CDD" id="cd00093">
    <property type="entry name" value="HTH_XRE"/>
    <property type="match status" value="1"/>
</dbReference>
<dbReference type="GO" id="GO:0003677">
    <property type="term" value="F:DNA binding"/>
    <property type="evidence" value="ECO:0007669"/>
    <property type="project" value="UniProtKB-KW"/>
</dbReference>
<feature type="domain" description="HTH cro/C1-type" evidence="10">
    <location>
        <begin position="1"/>
        <end position="55"/>
    </location>
</feature>
<keyword evidence="3" id="KW-0808">Transferase</keyword>
<dbReference type="SUPFAM" id="SSF47413">
    <property type="entry name" value="lambda repressor-like DNA-binding domains"/>
    <property type="match status" value="1"/>
</dbReference>
<keyword evidence="5" id="KW-0479">Metal-binding</keyword>
<dbReference type="PROSITE" id="PS50943">
    <property type="entry name" value="HTH_CROC1"/>
    <property type="match status" value="1"/>
</dbReference>
<dbReference type="GO" id="GO:0046872">
    <property type="term" value="F:metal ion binding"/>
    <property type="evidence" value="ECO:0007669"/>
    <property type="project" value="UniProtKB-KW"/>
</dbReference>
<dbReference type="GO" id="GO:0016779">
    <property type="term" value="F:nucleotidyltransferase activity"/>
    <property type="evidence" value="ECO:0007669"/>
    <property type="project" value="UniProtKB-KW"/>
</dbReference>
<keyword evidence="11" id="KW-0238">DNA-binding</keyword>
<dbReference type="EMBL" id="ANPE02000129">
    <property type="protein sequence ID" value="EMY34152.1"/>
    <property type="molecule type" value="Genomic_DNA"/>
</dbReference>
<keyword evidence="12" id="KW-1185">Reference proteome</keyword>
<evidence type="ECO:0000256" key="7">
    <source>
        <dbReference type="ARBA" id="ARBA00022840"/>
    </source>
</evidence>
<keyword evidence="8" id="KW-0460">Magnesium</keyword>
<keyword evidence="6" id="KW-0547">Nucleotide-binding</keyword>
<accession>N1V242</accession>
<comment type="caution">
    <text evidence="11">The sequence shown here is derived from an EMBL/GenBank/DDBJ whole genome shotgun (WGS) entry which is preliminary data.</text>
</comment>
<evidence type="ECO:0000256" key="9">
    <source>
        <dbReference type="ARBA" id="ARBA00038276"/>
    </source>
</evidence>
<evidence type="ECO:0000256" key="3">
    <source>
        <dbReference type="ARBA" id="ARBA00022679"/>
    </source>
</evidence>
<evidence type="ECO:0000256" key="4">
    <source>
        <dbReference type="ARBA" id="ARBA00022695"/>
    </source>
</evidence>
<sequence length="144" mass="15634">MVYLREALGLTQTELADISGVSQPNISAYESGRRKPRPETLERLLKALRPRPSVVLAAHRAEVIELARQRGMDNVRVFGSAVRGEDTPDSDIDLLVDAGPDASIFDLAGLALDLEETLGFRVDIVQSGGTGRVMESIEHEAVPL</sequence>
<keyword evidence="4" id="KW-0548">Nucleotidyltransferase</keyword>
<evidence type="ECO:0000256" key="6">
    <source>
        <dbReference type="ARBA" id="ARBA00022741"/>
    </source>
</evidence>
<evidence type="ECO:0000259" key="10">
    <source>
        <dbReference type="PROSITE" id="PS50943"/>
    </source>
</evidence>
<dbReference type="InterPro" id="IPR043519">
    <property type="entry name" value="NT_sf"/>
</dbReference>
<organism evidence="11 12">
    <name type="scientific">Arthrobacter crystallopoietes BAB-32</name>
    <dbReference type="NCBI Taxonomy" id="1246476"/>
    <lineage>
        <taxon>Bacteria</taxon>
        <taxon>Bacillati</taxon>
        <taxon>Actinomycetota</taxon>
        <taxon>Actinomycetes</taxon>
        <taxon>Micrococcales</taxon>
        <taxon>Micrococcaceae</taxon>
        <taxon>Crystallibacter</taxon>
    </lineage>
</organism>
<dbReference type="InterPro" id="IPR010982">
    <property type="entry name" value="Lambda_DNA-bd_dom_sf"/>
</dbReference>
<comment type="similarity">
    <text evidence="9">Belongs to the MntA antitoxin family.</text>
</comment>
<dbReference type="Pfam" id="PF01909">
    <property type="entry name" value="NTP_transf_2"/>
    <property type="match status" value="1"/>
</dbReference>
<name>N1V242_9MICC</name>
<dbReference type="SMART" id="SM00530">
    <property type="entry name" value="HTH_XRE"/>
    <property type="match status" value="1"/>
</dbReference>
<keyword evidence="2" id="KW-1277">Toxin-antitoxin system</keyword>
<dbReference type="PANTHER" id="PTHR33571:SF12">
    <property type="entry name" value="BSL3053 PROTEIN"/>
    <property type="match status" value="1"/>
</dbReference>
<protein>
    <submittedName>
        <fullName evidence="11">DNA-binding protein</fullName>
    </submittedName>
</protein>
<evidence type="ECO:0000256" key="8">
    <source>
        <dbReference type="ARBA" id="ARBA00022842"/>
    </source>
</evidence>
<proteinExistence type="inferred from homology"/>